<reference evidence="1 2" key="1">
    <citation type="submission" date="2018-01" db="EMBL/GenBank/DDBJ databases">
        <title>Genome sequence of a Cantenovulum-like bacteria.</title>
        <authorList>
            <person name="Tan W.R."/>
            <person name="Lau N.-S."/>
            <person name="Go F."/>
            <person name="Amirul A.-A.A."/>
        </authorList>
    </citation>
    <scope>NUCLEOTIDE SEQUENCE [LARGE SCALE GENOMIC DNA]</scope>
    <source>
        <strain evidence="1 2">CCB-QB4</strain>
        <plasmid evidence="2">Plasmid unnamed1</plasmid>
    </source>
</reference>
<dbReference type="Gene3D" id="1.50.10.20">
    <property type="match status" value="1"/>
</dbReference>
<dbReference type="SUPFAM" id="SSF81853">
    <property type="entry name" value="Family 10 polysaccharide lyase"/>
    <property type="match status" value="1"/>
</dbReference>
<dbReference type="InterPro" id="IPR012669">
    <property type="entry name" value="Pectate_lyase"/>
</dbReference>
<keyword evidence="1" id="KW-0456">Lyase</keyword>
<evidence type="ECO:0000313" key="1">
    <source>
        <dbReference type="EMBL" id="AWB69260.1"/>
    </source>
</evidence>
<evidence type="ECO:0000313" key="2">
    <source>
        <dbReference type="Proteomes" id="UP000244441"/>
    </source>
</evidence>
<dbReference type="GO" id="GO:0016829">
    <property type="term" value="F:lyase activity"/>
    <property type="evidence" value="ECO:0007669"/>
    <property type="project" value="UniProtKB-KW"/>
</dbReference>
<keyword evidence="2" id="KW-1185">Reference proteome</keyword>
<dbReference type="Pfam" id="PF09492">
    <property type="entry name" value="Pec_lyase"/>
    <property type="match status" value="1"/>
</dbReference>
<geneLocation type="plasmid" evidence="1">
    <name>unnamed1</name>
</geneLocation>
<proteinExistence type="predicted"/>
<dbReference type="KEGG" id="cate:C2869_22355"/>
<organism evidence="1 2">
    <name type="scientific">Saccharobesus litoralis</name>
    <dbReference type="NCBI Taxonomy" id="2172099"/>
    <lineage>
        <taxon>Bacteria</taxon>
        <taxon>Pseudomonadati</taxon>
        <taxon>Pseudomonadota</taxon>
        <taxon>Gammaproteobacteria</taxon>
        <taxon>Alteromonadales</taxon>
        <taxon>Alteromonadaceae</taxon>
        <taxon>Saccharobesus</taxon>
    </lineage>
</organism>
<gene>
    <name evidence="1" type="primary">pelA</name>
    <name evidence="1" type="ORF">C2869_22355</name>
</gene>
<dbReference type="OrthoDB" id="9804686at2"/>
<protein>
    <submittedName>
        <fullName evidence="1">Pectate lyase</fullName>
    </submittedName>
</protein>
<dbReference type="AlphaFoldDB" id="A0A2S0VYK6"/>
<dbReference type="NCBIfam" id="TIGR02474">
    <property type="entry name" value="pec_lyase"/>
    <property type="match status" value="1"/>
</dbReference>
<accession>A0A2S0VYK6</accession>
<dbReference type="EMBL" id="CP026605">
    <property type="protein sequence ID" value="AWB69260.1"/>
    <property type="molecule type" value="Genomic_DNA"/>
</dbReference>
<sequence>MVFSWLLTACSTAHFAKVPVTKVTIAKQSGNASLSTLPQQGNPVNNALNQYQAWLSSASTQAQRLQQDQQKADVILSWQLASGGFFKHKPAVYLKPWDGQSPRSGWLGDNGTEVGTIDNNATVSEILFLANVFQRSHDKRYKDAARRALDYLLIMQYPTGGWPQVYPTRSQYPQGVTAYSSYVTFNDNAMIRVLLLLDLIKQQHAPVNNQLFSAAQHKRVEQAIATGIRYILKAQIKQNGVKTVWCAQHDPVTYAPKPARIYELASKSGSESVLITSYLMSQPQTPEIKQAVLAALRWFDQVGVKDRAYVKIKRENKGRDPLYNPIQAAPGKTMWYRFYQLEQDVGFFSDRDGGVYFDIMAISQERREGYSWAGTYPEKLFKYAQQVGYYTR</sequence>
<dbReference type="Proteomes" id="UP000244441">
    <property type="component" value="Plasmid unnamed1"/>
</dbReference>
<name>A0A2S0VYK6_9ALTE</name>
<keyword evidence="1" id="KW-0614">Plasmid</keyword>